<keyword evidence="1" id="KW-0812">Transmembrane</keyword>
<gene>
    <name evidence="2" type="ORF">KCX82_08985</name>
</gene>
<dbReference type="RefSeq" id="WP_227018138.1">
    <property type="nucleotide sequence ID" value="NZ_JAGSND010000005.1"/>
</dbReference>
<sequence>MKRIDDMLRIYDIHEAVEIESLPLSEDEKARILEKTLVKAGIREKMTEYAESESDGIREKMAQYAGSEPERSRALLPRRRFRSLLLAGILVMAMFTISFAAYYYQLDEKFLSYLGTRGDEQTKVLNSSGVPIHKQVTNNGLTIDVKEIIGDQYSFYVLFDVIAPEGMILNREQYRFDLERLFVEGANSMGWSFDQLPDGNTKDNKISLVLSANVNEDLIGKPASLTFENFTTYHWDEETQDGTWLPLVDGQWKVDFTLDYKDLSQTITVGKDVDIFKGKSTFESISISPLSATVSVKGKSVREFDRTPPPLSSEGDLSDDLSQDDLTIGMKDGRTISKTRSTGCSVENDAMTKTYNFQEILDISQIDWIEFRGVKVQFE</sequence>
<comment type="caution">
    <text evidence="2">The sequence shown here is derived from an EMBL/GenBank/DDBJ whole genome shotgun (WGS) entry which is preliminary data.</text>
</comment>
<protein>
    <submittedName>
        <fullName evidence="2">DUF4179 domain-containing protein</fullName>
    </submittedName>
</protein>
<evidence type="ECO:0000313" key="3">
    <source>
        <dbReference type="Proteomes" id="UP000675664"/>
    </source>
</evidence>
<evidence type="ECO:0000313" key="2">
    <source>
        <dbReference type="EMBL" id="MBR0598006.1"/>
    </source>
</evidence>
<reference evidence="2" key="2">
    <citation type="submission" date="2021-04" db="EMBL/GenBank/DDBJ databases">
        <authorList>
            <person name="Liu J."/>
        </authorList>
    </citation>
    <scope>NUCLEOTIDE SEQUENCE</scope>
    <source>
        <strain evidence="2">BAD-6</strain>
    </source>
</reference>
<proteinExistence type="predicted"/>
<dbReference type="EMBL" id="JAGSND010000005">
    <property type="protein sequence ID" value="MBR0598006.1"/>
    <property type="molecule type" value="Genomic_DNA"/>
</dbReference>
<accession>A0A8J7W2N7</accession>
<name>A0A8J7W2N7_9FIRM</name>
<dbReference type="Gene3D" id="2.60.40.1630">
    <property type="entry name" value="bacillus anthracis domain"/>
    <property type="match status" value="1"/>
</dbReference>
<evidence type="ECO:0000256" key="1">
    <source>
        <dbReference type="SAM" id="Phobius"/>
    </source>
</evidence>
<organism evidence="2 3">
    <name type="scientific">Sinanaerobacter chloroacetimidivorans</name>
    <dbReference type="NCBI Taxonomy" id="2818044"/>
    <lineage>
        <taxon>Bacteria</taxon>
        <taxon>Bacillati</taxon>
        <taxon>Bacillota</taxon>
        <taxon>Clostridia</taxon>
        <taxon>Peptostreptococcales</taxon>
        <taxon>Anaerovoracaceae</taxon>
        <taxon>Sinanaerobacter</taxon>
    </lineage>
</organism>
<feature type="transmembrane region" description="Helical" evidence="1">
    <location>
        <begin position="83"/>
        <end position="104"/>
    </location>
</feature>
<dbReference type="AlphaFoldDB" id="A0A8J7W2N7"/>
<reference evidence="2" key="1">
    <citation type="submission" date="2021-04" db="EMBL/GenBank/DDBJ databases">
        <title>Sinoanaerobacter chloroacetimidivorans sp. nov., an obligate anaerobic bacterium isolated from anaerobic sludge.</title>
        <authorList>
            <person name="Bao Y."/>
        </authorList>
    </citation>
    <scope>NUCLEOTIDE SEQUENCE</scope>
    <source>
        <strain evidence="2">BAD-6</strain>
    </source>
</reference>
<keyword evidence="1" id="KW-0472">Membrane</keyword>
<keyword evidence="3" id="KW-1185">Reference proteome</keyword>
<keyword evidence="1" id="KW-1133">Transmembrane helix</keyword>
<dbReference type="Proteomes" id="UP000675664">
    <property type="component" value="Unassembled WGS sequence"/>
</dbReference>